<evidence type="ECO:0000313" key="1">
    <source>
        <dbReference type="EMBL" id="PKI52739.1"/>
    </source>
</evidence>
<dbReference type="SUPFAM" id="SSF56672">
    <property type="entry name" value="DNA/RNA polymerases"/>
    <property type="match status" value="1"/>
</dbReference>
<reference evidence="1 2" key="1">
    <citation type="submission" date="2017-11" db="EMBL/GenBank/DDBJ databases">
        <title>De-novo sequencing of pomegranate (Punica granatum L.) genome.</title>
        <authorList>
            <person name="Akparov Z."/>
            <person name="Amiraslanov A."/>
            <person name="Hajiyeva S."/>
            <person name="Abbasov M."/>
            <person name="Kaur K."/>
            <person name="Hamwieh A."/>
            <person name="Solovyev V."/>
            <person name="Salamov A."/>
            <person name="Braich B."/>
            <person name="Kosarev P."/>
            <person name="Mahmoud A."/>
            <person name="Hajiyev E."/>
            <person name="Babayeva S."/>
            <person name="Izzatullayeva V."/>
            <person name="Mammadov A."/>
            <person name="Mammadov A."/>
            <person name="Sharifova S."/>
            <person name="Ojaghi J."/>
            <person name="Eynullazada K."/>
            <person name="Bayramov B."/>
            <person name="Abdulazimova A."/>
            <person name="Shahmuradov I."/>
        </authorList>
    </citation>
    <scope>NUCLEOTIDE SEQUENCE [LARGE SCALE GENOMIC DNA]</scope>
    <source>
        <strain evidence="2">cv. AG2017</strain>
        <tissue evidence="1">Leaf</tissue>
    </source>
</reference>
<dbReference type="Proteomes" id="UP000233551">
    <property type="component" value="Unassembled WGS sequence"/>
</dbReference>
<protein>
    <recommendedName>
        <fullName evidence="3">Reverse transcriptase domain-containing protein</fullName>
    </recommendedName>
</protein>
<name>A0A2I0J924_PUNGR</name>
<comment type="caution">
    <text evidence="1">The sequence shown here is derived from an EMBL/GenBank/DDBJ whole genome shotgun (WGS) entry which is preliminary data.</text>
</comment>
<dbReference type="Gene3D" id="3.30.70.270">
    <property type="match status" value="1"/>
</dbReference>
<dbReference type="AlphaFoldDB" id="A0A2I0J924"/>
<proteinExistence type="predicted"/>
<sequence length="111" mass="13009">MCVDYIDMNNSCLKDAYLLPRIDQLHHEDLEEKFAMLWKYQMRLNPEKCPFGVQSGKFLGFMITQWGIEANPKKVQAILDMASSKFPHDVQRPTRRLATLSRFLKGARNYL</sequence>
<accession>A0A2I0J924</accession>
<dbReference type="InterPro" id="IPR043502">
    <property type="entry name" value="DNA/RNA_pol_sf"/>
</dbReference>
<gene>
    <name evidence="1" type="ORF">CRG98_026860</name>
</gene>
<evidence type="ECO:0000313" key="2">
    <source>
        <dbReference type="Proteomes" id="UP000233551"/>
    </source>
</evidence>
<organism evidence="1 2">
    <name type="scientific">Punica granatum</name>
    <name type="common">Pomegranate</name>
    <dbReference type="NCBI Taxonomy" id="22663"/>
    <lineage>
        <taxon>Eukaryota</taxon>
        <taxon>Viridiplantae</taxon>
        <taxon>Streptophyta</taxon>
        <taxon>Embryophyta</taxon>
        <taxon>Tracheophyta</taxon>
        <taxon>Spermatophyta</taxon>
        <taxon>Magnoliopsida</taxon>
        <taxon>eudicotyledons</taxon>
        <taxon>Gunneridae</taxon>
        <taxon>Pentapetalae</taxon>
        <taxon>rosids</taxon>
        <taxon>malvids</taxon>
        <taxon>Myrtales</taxon>
        <taxon>Lythraceae</taxon>
        <taxon>Punica</taxon>
    </lineage>
</organism>
<dbReference type="STRING" id="22663.A0A2I0J924"/>
<dbReference type="InterPro" id="IPR043128">
    <property type="entry name" value="Rev_trsase/Diguanyl_cyclase"/>
</dbReference>
<evidence type="ECO:0008006" key="3">
    <source>
        <dbReference type="Google" id="ProtNLM"/>
    </source>
</evidence>
<keyword evidence="2" id="KW-1185">Reference proteome</keyword>
<dbReference type="EMBL" id="PGOL01001898">
    <property type="protein sequence ID" value="PKI52739.1"/>
    <property type="molecule type" value="Genomic_DNA"/>
</dbReference>